<dbReference type="EMBL" id="CP119317">
    <property type="protein sequence ID" value="WEK56189.1"/>
    <property type="molecule type" value="Genomic_DNA"/>
</dbReference>
<evidence type="ECO:0000256" key="3">
    <source>
        <dbReference type="ARBA" id="ARBA00020392"/>
    </source>
</evidence>
<keyword evidence="10" id="KW-1006">Bacterial flagellum protein export</keyword>
<dbReference type="GO" id="GO:0009288">
    <property type="term" value="C:bacterial-type flagellum"/>
    <property type="evidence" value="ECO:0007669"/>
    <property type="project" value="InterPro"/>
</dbReference>
<evidence type="ECO:0000256" key="7">
    <source>
        <dbReference type="ARBA" id="ARBA00022795"/>
    </source>
</evidence>
<protein>
    <recommendedName>
        <fullName evidence="3">Flagellar FliJ protein</fullName>
    </recommendedName>
</protein>
<evidence type="ECO:0000256" key="9">
    <source>
        <dbReference type="ARBA" id="ARBA00023136"/>
    </source>
</evidence>
<keyword evidence="7" id="KW-1005">Bacterial flagellum biogenesis</keyword>
<dbReference type="GO" id="GO:0015031">
    <property type="term" value="P:protein transport"/>
    <property type="evidence" value="ECO:0007669"/>
    <property type="project" value="UniProtKB-KW"/>
</dbReference>
<feature type="coiled-coil region" evidence="11">
    <location>
        <begin position="33"/>
        <end position="60"/>
    </location>
</feature>
<organism evidence="12 13">
    <name type="scientific">Candidatus Cohnella colombiensis</name>
    <dbReference type="NCBI Taxonomy" id="3121368"/>
    <lineage>
        <taxon>Bacteria</taxon>
        <taxon>Bacillati</taxon>
        <taxon>Bacillota</taxon>
        <taxon>Bacilli</taxon>
        <taxon>Bacillales</taxon>
        <taxon>Paenibacillaceae</taxon>
        <taxon>Cohnella</taxon>
    </lineage>
</organism>
<evidence type="ECO:0000313" key="12">
    <source>
        <dbReference type="EMBL" id="WEK56189.1"/>
    </source>
</evidence>
<proteinExistence type="inferred from homology"/>
<dbReference type="InterPro" id="IPR053716">
    <property type="entry name" value="Flag_assembly_chemotaxis_eff"/>
</dbReference>
<keyword evidence="12" id="KW-0969">Cilium</keyword>
<dbReference type="Gene3D" id="1.10.287.1700">
    <property type="match status" value="1"/>
</dbReference>
<dbReference type="Proteomes" id="UP001178662">
    <property type="component" value="Chromosome"/>
</dbReference>
<dbReference type="GO" id="GO:0071973">
    <property type="term" value="P:bacterial-type flagellum-dependent cell motility"/>
    <property type="evidence" value="ECO:0007669"/>
    <property type="project" value="InterPro"/>
</dbReference>
<gene>
    <name evidence="12" type="primary">fliJ</name>
    <name evidence="12" type="ORF">P0Y55_09120</name>
</gene>
<keyword evidence="6" id="KW-0145">Chemotaxis</keyword>
<keyword evidence="11" id="KW-0175">Coiled coil</keyword>
<evidence type="ECO:0000313" key="13">
    <source>
        <dbReference type="Proteomes" id="UP001178662"/>
    </source>
</evidence>
<accession>A0AA95F069</accession>
<reference evidence="12" key="1">
    <citation type="submission" date="2023-03" db="EMBL/GenBank/DDBJ databases">
        <title>Andean soil-derived lignocellulolytic bacterial consortium as a source of novel taxa and putative plastic-active enzymes.</title>
        <authorList>
            <person name="Diaz-Garcia L."/>
            <person name="Chuvochina M."/>
            <person name="Feuerriegel G."/>
            <person name="Bunk B."/>
            <person name="Sproer C."/>
            <person name="Streit W.R."/>
            <person name="Rodriguez L.M."/>
            <person name="Overmann J."/>
            <person name="Jimenez D.J."/>
        </authorList>
    </citation>
    <scope>NUCLEOTIDE SEQUENCE</scope>
    <source>
        <strain evidence="12">MAG 2441</strain>
    </source>
</reference>
<keyword evidence="5" id="KW-1003">Cell membrane</keyword>
<evidence type="ECO:0000256" key="6">
    <source>
        <dbReference type="ARBA" id="ARBA00022500"/>
    </source>
</evidence>
<keyword evidence="13" id="KW-1185">Reference proteome</keyword>
<evidence type="ECO:0000256" key="8">
    <source>
        <dbReference type="ARBA" id="ARBA00022927"/>
    </source>
</evidence>
<dbReference type="InterPro" id="IPR012823">
    <property type="entry name" value="Flagell_FliJ"/>
</dbReference>
<name>A0AA95F069_9BACL</name>
<sequence>MARFHYPLQKVVDLKGSEKSMAEWEFAASLSVLRKEEERMETLQQERRALVRQLEETTQRPTALNRLTELHLYFEIIDQRIREQHEGVRIASEQVTRRQSQLKDKMVDEKVWLNAKDRAYERFRTEWLNKEQSELDEIAIVRSAAVSRG</sequence>
<comment type="subcellular location">
    <subcellularLocation>
        <location evidence="1">Cell membrane</location>
        <topology evidence="1">Peripheral membrane protein</topology>
        <orientation evidence="1">Cytoplasmic side</orientation>
    </subcellularLocation>
</comment>
<evidence type="ECO:0000256" key="1">
    <source>
        <dbReference type="ARBA" id="ARBA00004413"/>
    </source>
</evidence>
<keyword evidence="4" id="KW-0813">Transport</keyword>
<evidence type="ECO:0000256" key="5">
    <source>
        <dbReference type="ARBA" id="ARBA00022475"/>
    </source>
</evidence>
<keyword evidence="8" id="KW-0653">Protein transport</keyword>
<keyword evidence="9" id="KW-0472">Membrane</keyword>
<dbReference type="GO" id="GO:0005886">
    <property type="term" value="C:plasma membrane"/>
    <property type="evidence" value="ECO:0007669"/>
    <property type="project" value="UniProtKB-SubCell"/>
</dbReference>
<evidence type="ECO:0000256" key="11">
    <source>
        <dbReference type="SAM" id="Coils"/>
    </source>
</evidence>
<keyword evidence="12" id="KW-0966">Cell projection</keyword>
<evidence type="ECO:0000256" key="4">
    <source>
        <dbReference type="ARBA" id="ARBA00022448"/>
    </source>
</evidence>
<dbReference type="AlphaFoldDB" id="A0AA95F069"/>
<evidence type="ECO:0000256" key="2">
    <source>
        <dbReference type="ARBA" id="ARBA00010004"/>
    </source>
</evidence>
<dbReference type="Pfam" id="PF02050">
    <property type="entry name" value="FliJ"/>
    <property type="match status" value="1"/>
</dbReference>
<dbReference type="NCBIfam" id="TIGR02473">
    <property type="entry name" value="flagell_FliJ"/>
    <property type="match status" value="1"/>
</dbReference>
<dbReference type="GO" id="GO:0006935">
    <property type="term" value="P:chemotaxis"/>
    <property type="evidence" value="ECO:0007669"/>
    <property type="project" value="UniProtKB-KW"/>
</dbReference>
<evidence type="ECO:0000256" key="10">
    <source>
        <dbReference type="ARBA" id="ARBA00023225"/>
    </source>
</evidence>
<keyword evidence="12" id="KW-0282">Flagellum</keyword>
<dbReference type="GO" id="GO:0044781">
    <property type="term" value="P:bacterial-type flagellum organization"/>
    <property type="evidence" value="ECO:0007669"/>
    <property type="project" value="UniProtKB-KW"/>
</dbReference>
<comment type="similarity">
    <text evidence="2">Belongs to the FliJ family.</text>
</comment>